<dbReference type="SUPFAM" id="SSF51905">
    <property type="entry name" value="FAD/NAD(P)-binding domain"/>
    <property type="match status" value="1"/>
</dbReference>
<proteinExistence type="predicted"/>
<dbReference type="PANTHER" id="PTHR13847:SF289">
    <property type="entry name" value="GLYCINE OXIDASE"/>
    <property type="match status" value="1"/>
</dbReference>
<organism evidence="4">
    <name type="scientific">marine metagenome</name>
    <dbReference type="NCBI Taxonomy" id="408172"/>
    <lineage>
        <taxon>unclassified sequences</taxon>
        <taxon>metagenomes</taxon>
        <taxon>ecological metagenomes</taxon>
    </lineage>
</organism>
<dbReference type="SUPFAM" id="SSF54373">
    <property type="entry name" value="FAD-linked reductases, C-terminal domain"/>
    <property type="match status" value="1"/>
</dbReference>
<evidence type="ECO:0000259" key="3">
    <source>
        <dbReference type="Pfam" id="PF01266"/>
    </source>
</evidence>
<keyword evidence="1" id="KW-0560">Oxidoreductase</keyword>
<dbReference type="GO" id="GO:0005737">
    <property type="term" value="C:cytoplasm"/>
    <property type="evidence" value="ECO:0007669"/>
    <property type="project" value="TreeGrafter"/>
</dbReference>
<evidence type="ECO:0000256" key="1">
    <source>
        <dbReference type="ARBA" id="ARBA00023002"/>
    </source>
</evidence>
<name>A0A381SYQ2_9ZZZZ</name>
<keyword evidence="2" id="KW-0472">Membrane</keyword>
<gene>
    <name evidence="4" type="ORF">METZ01_LOCUS61986</name>
</gene>
<feature type="transmembrane region" description="Helical" evidence="2">
    <location>
        <begin position="7"/>
        <end position="26"/>
    </location>
</feature>
<feature type="domain" description="FAD dependent oxidoreductase" evidence="3">
    <location>
        <begin position="10"/>
        <end position="396"/>
    </location>
</feature>
<evidence type="ECO:0000256" key="2">
    <source>
        <dbReference type="SAM" id="Phobius"/>
    </source>
</evidence>
<dbReference type="GO" id="GO:0016491">
    <property type="term" value="F:oxidoreductase activity"/>
    <property type="evidence" value="ECO:0007669"/>
    <property type="project" value="UniProtKB-KW"/>
</dbReference>
<dbReference type="PANTHER" id="PTHR13847">
    <property type="entry name" value="SARCOSINE DEHYDROGENASE-RELATED"/>
    <property type="match status" value="1"/>
</dbReference>
<keyword evidence="2" id="KW-0812">Transmembrane</keyword>
<reference evidence="4" key="1">
    <citation type="submission" date="2018-05" db="EMBL/GenBank/DDBJ databases">
        <authorList>
            <person name="Lanie J.A."/>
            <person name="Ng W.-L."/>
            <person name="Kazmierczak K.M."/>
            <person name="Andrzejewski T.M."/>
            <person name="Davidsen T.M."/>
            <person name="Wayne K.J."/>
            <person name="Tettelin H."/>
            <person name="Glass J.I."/>
            <person name="Rusch D."/>
            <person name="Podicherti R."/>
            <person name="Tsui H.-C.T."/>
            <person name="Winkler M.E."/>
        </authorList>
    </citation>
    <scope>NUCLEOTIDE SEQUENCE</scope>
</reference>
<evidence type="ECO:0000313" key="4">
    <source>
        <dbReference type="EMBL" id="SVA09132.1"/>
    </source>
</evidence>
<accession>A0A381SYQ2</accession>
<dbReference type="InterPro" id="IPR036188">
    <property type="entry name" value="FAD/NAD-bd_sf"/>
</dbReference>
<dbReference type="InterPro" id="IPR006076">
    <property type="entry name" value="FAD-dep_OxRdtase"/>
</dbReference>
<dbReference type="Gene3D" id="3.50.50.60">
    <property type="entry name" value="FAD/NAD(P)-binding domain"/>
    <property type="match status" value="2"/>
</dbReference>
<sequence>MKKHNPNVQVAVVGAGIIGTVTSFLLQKQGLKVTLFDHSDPGSKTSFGNAGTFANYACIPINSEKIFSQLPQLILGSDSPLSIEWSSLLQSFPWLIKFLRNCRKKKVEEIINSLGSLLRMSDKANNEILQDRSINPLIKYNEALYVYDNIKDYEDSNKSNQLREKQGVRLEVLDENEINNLEPSLSKKFYKGIIFKNSYFTSDPLMLTQKIFDNFISAGGVFVKKKIKNIGCTEHGVYLSADEENISFDKIVLATGAWTKYFSNRLGDKIPLGVERGYHLMYANSAHKISRPIGINAYGFYMTPMTHGLRVAGTVEIGSANDRVSSRRISWMKKKSKEIINTLEEPSSEWVGHRPTLPDSLPVLGPSLQNPNIYYNFGHQHLGLTLAALSGKIIRDMVIKAHVNYNVSAFSPQRFT</sequence>
<protein>
    <recommendedName>
        <fullName evidence="3">FAD dependent oxidoreductase domain-containing protein</fullName>
    </recommendedName>
</protein>
<dbReference type="Gene3D" id="3.30.9.10">
    <property type="entry name" value="D-Amino Acid Oxidase, subunit A, domain 2"/>
    <property type="match status" value="1"/>
</dbReference>
<dbReference type="AlphaFoldDB" id="A0A381SYQ2"/>
<dbReference type="Pfam" id="PF01266">
    <property type="entry name" value="DAO"/>
    <property type="match status" value="1"/>
</dbReference>
<dbReference type="EMBL" id="UINC01003773">
    <property type="protein sequence ID" value="SVA09132.1"/>
    <property type="molecule type" value="Genomic_DNA"/>
</dbReference>
<keyword evidence="2" id="KW-1133">Transmembrane helix</keyword>